<dbReference type="GO" id="GO:0005634">
    <property type="term" value="C:nucleus"/>
    <property type="evidence" value="ECO:0007669"/>
    <property type="project" value="TreeGrafter"/>
</dbReference>
<proteinExistence type="predicted"/>
<dbReference type="GO" id="GO:0051598">
    <property type="term" value="P:meiotic recombination checkpoint signaling"/>
    <property type="evidence" value="ECO:0007669"/>
    <property type="project" value="TreeGrafter"/>
</dbReference>
<dbReference type="Gene3D" id="1.10.510.10">
    <property type="entry name" value="Transferase(Phosphotransferase) domain 1"/>
    <property type="match status" value="2"/>
</dbReference>
<dbReference type="SUPFAM" id="SSF56112">
    <property type="entry name" value="Protein kinase-like (PK-like)"/>
    <property type="match status" value="2"/>
</dbReference>
<keyword evidence="2" id="KW-0808">Transferase</keyword>
<feature type="domain" description="Protein kinase" evidence="1">
    <location>
        <begin position="356"/>
        <end position="622"/>
    </location>
</feature>
<dbReference type="EMBL" id="ML119156">
    <property type="protein sequence ID" value="RPB08989.1"/>
    <property type="molecule type" value="Genomic_DNA"/>
</dbReference>
<dbReference type="PROSITE" id="PS00108">
    <property type="entry name" value="PROTEIN_KINASE_ST"/>
    <property type="match status" value="1"/>
</dbReference>
<dbReference type="InterPro" id="IPR008271">
    <property type="entry name" value="Ser/Thr_kinase_AS"/>
</dbReference>
<organism evidence="2 3">
    <name type="scientific">Morchella conica CCBAS932</name>
    <dbReference type="NCBI Taxonomy" id="1392247"/>
    <lineage>
        <taxon>Eukaryota</taxon>
        <taxon>Fungi</taxon>
        <taxon>Dikarya</taxon>
        <taxon>Ascomycota</taxon>
        <taxon>Pezizomycotina</taxon>
        <taxon>Pezizomycetes</taxon>
        <taxon>Pezizales</taxon>
        <taxon>Morchellaceae</taxon>
        <taxon>Morchella</taxon>
    </lineage>
</organism>
<feature type="domain" description="Protein kinase" evidence="1">
    <location>
        <begin position="36"/>
        <end position="320"/>
    </location>
</feature>
<dbReference type="SMART" id="SM00220">
    <property type="entry name" value="S_TKc"/>
    <property type="match status" value="2"/>
</dbReference>
<dbReference type="PANTHER" id="PTHR44167">
    <property type="entry name" value="OVARIAN-SPECIFIC SERINE/THREONINE-PROTEIN KINASE LOK-RELATED"/>
    <property type="match status" value="1"/>
</dbReference>
<sequence length="629" mass="70542">MTSGVETPNISSYKLNVTLHEDHLKQTAENGETTIWRKEKELGKGDFGSVRLEKAVIAGKESRRAVKAVSRDFYINHKLDFQRELQELILVQDHPDLFLEFSGWYEDDSQFFMAMEYAPLGDLGSYIKEFKEDARSNATSITQQLLEALVVLHGKKIHHRNLKPSNVFIVSVSPLRVKLVGFEASQAAINSRLKTSHGLISYSAPEMRGLLDSVHQSEREYPFAVDIWALGCLVHEILTGETPFLDHDFVGTAEELNLLANDMPHLRILISFCLGEIPLPTEKLKSSKADTEAIDFIKQLLVAQPDSRPSAMEALDHVWLLGCRSYDKFKLETTISEGGVVHTALGTTNEAITTEWADVRVIGRGGFGTVSLQKGVVRGLECGFRAVKRVHKDFHKLGLSREVSAMIAVKDRPEMFVQLFGWFEAYDSFCIAMEYLEYGDLDEYLLAHGREMRPQIGDITRQILKGLVVLHRRNICHRDLKPQNVLIESLSPVRVKLADFGISKTTVGTLLRTRVGSSGYLAPELQGLGPRTRHDSDAYTNAVDMWSMGCMVYKMFTSGTNVQPSVNITLLHDFCRGATDLPLGPLREADVSEKGIDFIKRLLAPDPRSRIQATAALGHKWFTEQEPKS</sequence>
<evidence type="ECO:0000313" key="3">
    <source>
        <dbReference type="Proteomes" id="UP000277580"/>
    </source>
</evidence>
<keyword evidence="3" id="KW-1185">Reference proteome</keyword>
<dbReference type="InterPro" id="IPR000719">
    <property type="entry name" value="Prot_kinase_dom"/>
</dbReference>
<keyword evidence="2" id="KW-0418">Kinase</keyword>
<reference evidence="2 3" key="1">
    <citation type="journal article" date="2018" name="Nat. Ecol. Evol.">
        <title>Pezizomycetes genomes reveal the molecular basis of ectomycorrhizal truffle lifestyle.</title>
        <authorList>
            <person name="Murat C."/>
            <person name="Payen T."/>
            <person name="Noel B."/>
            <person name="Kuo A."/>
            <person name="Morin E."/>
            <person name="Chen J."/>
            <person name="Kohler A."/>
            <person name="Krizsan K."/>
            <person name="Balestrini R."/>
            <person name="Da Silva C."/>
            <person name="Montanini B."/>
            <person name="Hainaut M."/>
            <person name="Levati E."/>
            <person name="Barry K.W."/>
            <person name="Belfiori B."/>
            <person name="Cichocki N."/>
            <person name="Clum A."/>
            <person name="Dockter R.B."/>
            <person name="Fauchery L."/>
            <person name="Guy J."/>
            <person name="Iotti M."/>
            <person name="Le Tacon F."/>
            <person name="Lindquist E.A."/>
            <person name="Lipzen A."/>
            <person name="Malagnac F."/>
            <person name="Mello A."/>
            <person name="Molinier V."/>
            <person name="Miyauchi S."/>
            <person name="Poulain J."/>
            <person name="Riccioni C."/>
            <person name="Rubini A."/>
            <person name="Sitrit Y."/>
            <person name="Splivallo R."/>
            <person name="Traeger S."/>
            <person name="Wang M."/>
            <person name="Zifcakova L."/>
            <person name="Wipf D."/>
            <person name="Zambonelli A."/>
            <person name="Paolocci F."/>
            <person name="Nowrousian M."/>
            <person name="Ottonello S."/>
            <person name="Baldrian P."/>
            <person name="Spatafora J.W."/>
            <person name="Henrissat B."/>
            <person name="Nagy L.G."/>
            <person name="Aury J.M."/>
            <person name="Wincker P."/>
            <person name="Grigoriev I.V."/>
            <person name="Bonfante P."/>
            <person name="Martin F.M."/>
        </authorList>
    </citation>
    <scope>NUCLEOTIDE SEQUENCE [LARGE SCALE GENOMIC DNA]</scope>
    <source>
        <strain evidence="2 3">CCBAS932</strain>
    </source>
</reference>
<dbReference type="Pfam" id="PF00069">
    <property type="entry name" value="Pkinase"/>
    <property type="match status" value="2"/>
</dbReference>
<feature type="non-terminal residue" evidence="2">
    <location>
        <position position="629"/>
    </location>
</feature>
<dbReference type="GO" id="GO:0005737">
    <property type="term" value="C:cytoplasm"/>
    <property type="evidence" value="ECO:0007669"/>
    <property type="project" value="TreeGrafter"/>
</dbReference>
<dbReference type="PANTHER" id="PTHR44167:SF29">
    <property type="entry name" value="SERINE_THREONINE PROTEIN KINASE-43"/>
    <property type="match status" value="1"/>
</dbReference>
<gene>
    <name evidence="2" type="ORF">P167DRAFT_511309</name>
</gene>
<dbReference type="AlphaFoldDB" id="A0A3N4KI20"/>
<accession>A0A3N4KI20</accession>
<dbReference type="InterPro" id="IPR011009">
    <property type="entry name" value="Kinase-like_dom_sf"/>
</dbReference>
<dbReference type="STRING" id="1392247.A0A3N4KI20"/>
<dbReference type="PROSITE" id="PS50011">
    <property type="entry name" value="PROTEIN_KINASE_DOM"/>
    <property type="match status" value="2"/>
</dbReference>
<dbReference type="Proteomes" id="UP000277580">
    <property type="component" value="Unassembled WGS sequence"/>
</dbReference>
<evidence type="ECO:0000259" key="1">
    <source>
        <dbReference type="PROSITE" id="PS50011"/>
    </source>
</evidence>
<evidence type="ECO:0000313" key="2">
    <source>
        <dbReference type="EMBL" id="RPB08989.1"/>
    </source>
</evidence>
<dbReference type="InParanoid" id="A0A3N4KI20"/>
<dbReference type="Gene3D" id="3.30.200.20">
    <property type="entry name" value="Phosphorylase Kinase, domain 1"/>
    <property type="match status" value="1"/>
</dbReference>
<name>A0A3N4KI20_9PEZI</name>
<dbReference type="GO" id="GO:0005524">
    <property type="term" value="F:ATP binding"/>
    <property type="evidence" value="ECO:0007669"/>
    <property type="project" value="InterPro"/>
</dbReference>
<dbReference type="OrthoDB" id="4062651at2759"/>
<dbReference type="GO" id="GO:0004674">
    <property type="term" value="F:protein serine/threonine kinase activity"/>
    <property type="evidence" value="ECO:0007669"/>
    <property type="project" value="TreeGrafter"/>
</dbReference>
<protein>
    <submittedName>
        <fullName evidence="2">Kinase-like protein</fullName>
    </submittedName>
</protein>